<evidence type="ECO:0000256" key="2">
    <source>
        <dbReference type="SAM" id="MobiDB-lite"/>
    </source>
</evidence>
<dbReference type="EMBL" id="JAAAJB010000047">
    <property type="protein sequence ID" value="KAG0268585.1"/>
    <property type="molecule type" value="Genomic_DNA"/>
</dbReference>
<evidence type="ECO:0000313" key="5">
    <source>
        <dbReference type="EMBL" id="KAG0268585.1"/>
    </source>
</evidence>
<feature type="compositionally biased region" description="Low complexity" evidence="2">
    <location>
        <begin position="33"/>
        <end position="74"/>
    </location>
</feature>
<feature type="domain" description="DUF155" evidence="4">
    <location>
        <begin position="420"/>
        <end position="592"/>
    </location>
</feature>
<feature type="region of interest" description="Disordered" evidence="2">
    <location>
        <begin position="203"/>
        <end position="229"/>
    </location>
</feature>
<dbReference type="PANTHER" id="PTHR16255:SF15">
    <property type="entry name" value="SPORULATION PROTEIN RMD1"/>
    <property type="match status" value="1"/>
</dbReference>
<dbReference type="InterPro" id="IPR051624">
    <property type="entry name" value="RMD1/Sad1-interacting"/>
</dbReference>
<evidence type="ECO:0000259" key="4">
    <source>
        <dbReference type="Pfam" id="PF02582"/>
    </source>
</evidence>
<dbReference type="Proteomes" id="UP000807716">
    <property type="component" value="Unassembled WGS sequence"/>
</dbReference>
<protein>
    <recommendedName>
        <fullName evidence="4">DUF155 domain-containing protein</fullName>
    </recommendedName>
</protein>
<dbReference type="GO" id="GO:0005739">
    <property type="term" value="C:mitochondrion"/>
    <property type="evidence" value="ECO:0007669"/>
    <property type="project" value="UniProtKB-ARBA"/>
</dbReference>
<feature type="region of interest" description="Disordered" evidence="2">
    <location>
        <begin position="152"/>
        <end position="176"/>
    </location>
</feature>
<feature type="transmembrane region" description="Helical" evidence="3">
    <location>
        <begin position="619"/>
        <end position="641"/>
    </location>
</feature>
<evidence type="ECO:0000256" key="1">
    <source>
        <dbReference type="ARBA" id="ARBA00008306"/>
    </source>
</evidence>
<accession>A0A9P6QKU0</accession>
<keyword evidence="6" id="KW-1185">Reference proteome</keyword>
<feature type="region of interest" description="Disordered" evidence="2">
    <location>
        <begin position="1"/>
        <end position="126"/>
    </location>
</feature>
<dbReference type="OrthoDB" id="18302at2759"/>
<proteinExistence type="inferred from homology"/>
<keyword evidence="3" id="KW-0472">Membrane</keyword>
<gene>
    <name evidence="5" type="ORF">DFQ27_006364</name>
</gene>
<name>A0A9P6QKU0_9FUNG</name>
<evidence type="ECO:0000313" key="6">
    <source>
        <dbReference type="Proteomes" id="UP000807716"/>
    </source>
</evidence>
<sequence length="648" mass="68194">MSSSRRNTGYQPLSSEPALDQGAAESSSSSIHNTGYTGTTTNTTTNNKNVNNSANSNGSASTLTDTPSTPASSSSGGGGGRTKTSHASAGVPPKIIPPSKQAFTPTGHSPHPPPMHSQIPGAAQVAATSNAAARAAAAASAAAVAATAGSTPTSASASVASSPPPPSTSSSSAGGFGSTGGATGFGYQGGSVPTPSNCGVGGGMGGVSGHGHPAVGHSSTGSGGIGGAAGGSNATSNSYAMPPPLPGSAVGGGGASGYFGGQVVPQMMVTQRGKVKQPMRTTKTSQKLTLFPEEKDVPILEDEIGFDDTTYNQIGQLSSGTARFDAHRLSKLDRQKLPRVIAYCTAASYRMDDLFNYLQSRKGPNSAAPKLFDECIYTPFSFSTPSKPPTTADLLGLDESATNPSQTLLQQTPKELLPEVFFFDYGVVVIWGMSEQEEKRLLQELARFEEEKLAEDDVETEEFCFHYNSSYQPRIYNDVITLKSAGNYMVKLTISHAIAQSVKMTLFEGLIENTINATKNIPQQMAETGKVPMSSTQITKKIGQLFIMRINVNLVSNILDTPEIFWSEPSFQPLYSAIRGYLEINQRVELLNQRTTVISDLLDMLKEHLTSSHGEQLEWIVIILIFFEIVIGVITICLDAFSYSRGGK</sequence>
<keyword evidence="3" id="KW-1133">Transmembrane helix</keyword>
<feature type="compositionally biased region" description="Low complexity" evidence="2">
    <location>
        <begin position="152"/>
        <end position="161"/>
    </location>
</feature>
<comment type="similarity">
    <text evidence="1">Belongs to the RMD1/sif2 family.</text>
</comment>
<dbReference type="PANTHER" id="PTHR16255">
    <property type="entry name" value="REQUIRED FOR MEIOTIC NUCLEAR DIVISION PROTEIN 1 HOMOLOG"/>
    <property type="match status" value="1"/>
</dbReference>
<comment type="caution">
    <text evidence="5">The sequence shown here is derived from an EMBL/GenBank/DDBJ whole genome shotgun (WGS) entry which is preliminary data.</text>
</comment>
<dbReference type="Pfam" id="PF02582">
    <property type="entry name" value="DUF155"/>
    <property type="match status" value="1"/>
</dbReference>
<dbReference type="InterPro" id="IPR003734">
    <property type="entry name" value="DUF155"/>
</dbReference>
<feature type="compositionally biased region" description="Polar residues" evidence="2">
    <location>
        <begin position="1"/>
        <end position="14"/>
    </location>
</feature>
<dbReference type="AlphaFoldDB" id="A0A9P6QKU0"/>
<keyword evidence="3" id="KW-0812">Transmembrane</keyword>
<reference evidence="5" key="1">
    <citation type="journal article" date="2020" name="Fungal Divers.">
        <title>Resolving the Mortierellaceae phylogeny through synthesis of multi-gene phylogenetics and phylogenomics.</title>
        <authorList>
            <person name="Vandepol N."/>
            <person name="Liber J."/>
            <person name="Desiro A."/>
            <person name="Na H."/>
            <person name="Kennedy M."/>
            <person name="Barry K."/>
            <person name="Grigoriev I.V."/>
            <person name="Miller A.N."/>
            <person name="O'Donnell K."/>
            <person name="Stajich J.E."/>
            <person name="Bonito G."/>
        </authorList>
    </citation>
    <scope>NUCLEOTIDE SEQUENCE</scope>
    <source>
        <strain evidence="5">BC1065</strain>
    </source>
</reference>
<organism evidence="5 6">
    <name type="scientific">Actinomortierella ambigua</name>
    <dbReference type="NCBI Taxonomy" id="1343610"/>
    <lineage>
        <taxon>Eukaryota</taxon>
        <taxon>Fungi</taxon>
        <taxon>Fungi incertae sedis</taxon>
        <taxon>Mucoromycota</taxon>
        <taxon>Mortierellomycotina</taxon>
        <taxon>Mortierellomycetes</taxon>
        <taxon>Mortierellales</taxon>
        <taxon>Mortierellaceae</taxon>
        <taxon>Actinomortierella</taxon>
    </lineage>
</organism>
<evidence type="ECO:0000256" key="3">
    <source>
        <dbReference type="SAM" id="Phobius"/>
    </source>
</evidence>